<protein>
    <recommendedName>
        <fullName evidence="7">rRNA adenine N(6)-methyltransferase</fullName>
        <ecNumber evidence="7">2.1.1.-</ecNumber>
    </recommendedName>
</protein>
<evidence type="ECO:0000256" key="8">
    <source>
        <dbReference type="SAM" id="MobiDB-lite"/>
    </source>
</evidence>
<dbReference type="GO" id="GO:0005759">
    <property type="term" value="C:mitochondrial matrix"/>
    <property type="evidence" value="ECO:0007669"/>
    <property type="project" value="TreeGrafter"/>
</dbReference>
<feature type="region of interest" description="Disordered" evidence="8">
    <location>
        <begin position="924"/>
        <end position="946"/>
    </location>
</feature>
<keyword evidence="7" id="KW-0698">rRNA processing</keyword>
<dbReference type="Pfam" id="PF00398">
    <property type="entry name" value="RrnaAD"/>
    <property type="match status" value="1"/>
</dbReference>
<dbReference type="GO" id="GO:0003723">
    <property type="term" value="F:RNA binding"/>
    <property type="evidence" value="ECO:0007669"/>
    <property type="project" value="UniProtKB-KW"/>
</dbReference>
<dbReference type="Gene3D" id="1.10.8.100">
    <property type="entry name" value="Ribosomal RNA adenine dimethylase-like, domain 2"/>
    <property type="match status" value="1"/>
</dbReference>
<dbReference type="PANTHER" id="PTHR11727">
    <property type="entry name" value="DIMETHYLADENOSINE TRANSFERASE"/>
    <property type="match status" value="1"/>
</dbReference>
<feature type="region of interest" description="Disordered" evidence="8">
    <location>
        <begin position="129"/>
        <end position="343"/>
    </location>
</feature>
<feature type="region of interest" description="Disordered" evidence="8">
    <location>
        <begin position="52"/>
        <end position="73"/>
    </location>
</feature>
<comment type="similarity">
    <text evidence="7">Belongs to the class I-like SAM-binding methyltransferase superfamily. rRNA adenine N(6)-methyltransferase family.</text>
</comment>
<feature type="domain" description="C2H2-domain containing protein second zinc finger" evidence="9">
    <location>
        <begin position="78"/>
        <end position="106"/>
    </location>
</feature>
<evidence type="ECO:0000256" key="2">
    <source>
        <dbReference type="ARBA" id="ARBA00022603"/>
    </source>
</evidence>
<dbReference type="GO" id="GO:0034245">
    <property type="term" value="C:mitochondrial DNA-directed RNA polymerase complex"/>
    <property type="evidence" value="ECO:0007669"/>
    <property type="project" value="TreeGrafter"/>
</dbReference>
<comment type="caution">
    <text evidence="10">The sequence shown here is derived from an EMBL/GenBank/DDBJ whole genome shotgun (WGS) entry which is preliminary data.</text>
</comment>
<dbReference type="Pfam" id="PF26176">
    <property type="entry name" value="zf_C2H2_17_2"/>
    <property type="match status" value="1"/>
</dbReference>
<proteinExistence type="inferred from homology"/>
<keyword evidence="5" id="KW-0694">RNA-binding</keyword>
<name>A0AA40AIK7_9PEZI</name>
<sequence>MLPVRYVAQATILRSLSSRRLINNITIHRRALLRSSCLYQHQPHRHYARLAEDAAAESAPKSDALPPGRKRSNAGGDFLCPFGDCDRAVKGFSRKANLERHIERVHGKAEGDDTIEEILNTIKEIPPKPRTRRKRVVDTEAKPAPETPAEEDVAEEDVAKEDVALELAPQTEPIENETPPTATTLGSLLDSLETTKPPKPRTRRKRVVETESQPEPQPPADNNVAPEPTPQPSPANEETPPTPTTLANLLAALETKPPKRPRGRPKRVTDAEAAQPEADPTQESQTPTEEQEQPPPHRKPGRPPGSKSKNKPKLTDPSDPSSEPKPHRTGRPPRTPPGYTADCLNPTHLRDALWDTGVWGSRRGGPSQGSAVEKRREARKKADPMRVNIVSEKLCDDVLEYMKPGLLERHKGCDILDINPGAGLWSRKLNDMLQPRRHVLVEEDDEVYEPLLKPLAERQGVKIVPAPGIIWKELFDALGEEGVLPEQTIKNYEVEETPESNDTLLVVMNLLTRSKKKMSSTNYGNMSGLVLHQLIASVRTQALFQRYGLVRMLVWLPDEEKIRVLPKTIQRRRVGAIQAELSADWLVEVAGMDHQKEEKQYTYKRDSHIDLEGMGAVLGRMKEAGYKVPEGRETELMQTYLELEKEGSLTAAGEQDPLIWKRYETGQEQLEALKEEKLKEGTWTREDQLQLTRNKWLNNQRKKQSGVLGEMLAKLDRLMELKVQMLKVEETGKEPEPRVTKQFESLEAELKQTWQAMDQPSRSRFLVARDNLRAFKQPPELGPLLMWDRRHIEPLAINADEFFPPVSGCLLDIQPRAMEPILRAKCPHGSRVFDQLDLIIRHLYLAGSDPIGPALDGVCHGAREGVGEQAKSFHDIALGGSPIKGEIGEIDMRTLSRTQIVDLIQRWQEWPFKPTFPELVGRLAETEDEESETGATGTGMFGPLSD</sequence>
<comment type="subcellular location">
    <subcellularLocation>
        <location evidence="1">Mitochondrion</location>
    </subcellularLocation>
</comment>
<evidence type="ECO:0000313" key="10">
    <source>
        <dbReference type="EMBL" id="KAK0716514.1"/>
    </source>
</evidence>
<dbReference type="EMBL" id="JAUKTV010000014">
    <property type="protein sequence ID" value="KAK0716514.1"/>
    <property type="molecule type" value="Genomic_DNA"/>
</dbReference>
<dbReference type="GO" id="GO:0008168">
    <property type="term" value="F:methyltransferase activity"/>
    <property type="evidence" value="ECO:0007669"/>
    <property type="project" value="UniProtKB-KW"/>
</dbReference>
<evidence type="ECO:0000259" key="9">
    <source>
        <dbReference type="Pfam" id="PF26176"/>
    </source>
</evidence>
<evidence type="ECO:0000256" key="4">
    <source>
        <dbReference type="ARBA" id="ARBA00022691"/>
    </source>
</evidence>
<dbReference type="SUPFAM" id="SSF53335">
    <property type="entry name" value="S-adenosyl-L-methionine-dependent methyltransferases"/>
    <property type="match status" value="1"/>
</dbReference>
<dbReference type="AlphaFoldDB" id="A0AA40AIK7"/>
<organism evidence="10 11">
    <name type="scientific">Apiosordaria backusii</name>
    <dbReference type="NCBI Taxonomy" id="314023"/>
    <lineage>
        <taxon>Eukaryota</taxon>
        <taxon>Fungi</taxon>
        <taxon>Dikarya</taxon>
        <taxon>Ascomycota</taxon>
        <taxon>Pezizomycotina</taxon>
        <taxon>Sordariomycetes</taxon>
        <taxon>Sordariomycetidae</taxon>
        <taxon>Sordariales</taxon>
        <taxon>Lasiosphaeriaceae</taxon>
        <taxon>Apiosordaria</taxon>
    </lineage>
</organism>
<dbReference type="InterPro" id="IPR001737">
    <property type="entry name" value="KsgA/Erm"/>
</dbReference>
<evidence type="ECO:0000256" key="7">
    <source>
        <dbReference type="RuleBase" id="RU362106"/>
    </source>
</evidence>
<dbReference type="GO" id="GO:0006364">
    <property type="term" value="P:rRNA processing"/>
    <property type="evidence" value="ECO:0007669"/>
    <property type="project" value="UniProtKB-KW"/>
</dbReference>
<keyword evidence="11" id="KW-1185">Reference proteome</keyword>
<reference evidence="10" key="1">
    <citation type="submission" date="2023-06" db="EMBL/GenBank/DDBJ databases">
        <title>Genome-scale phylogeny and comparative genomics of the fungal order Sordariales.</title>
        <authorList>
            <consortium name="Lawrence Berkeley National Laboratory"/>
            <person name="Hensen N."/>
            <person name="Bonometti L."/>
            <person name="Westerberg I."/>
            <person name="Brannstrom I.O."/>
            <person name="Guillou S."/>
            <person name="Cros-Aarteil S."/>
            <person name="Calhoun S."/>
            <person name="Haridas S."/>
            <person name="Kuo A."/>
            <person name="Mondo S."/>
            <person name="Pangilinan J."/>
            <person name="Riley R."/>
            <person name="Labutti K."/>
            <person name="Andreopoulos B."/>
            <person name="Lipzen A."/>
            <person name="Chen C."/>
            <person name="Yanf M."/>
            <person name="Daum C."/>
            <person name="Ng V."/>
            <person name="Clum A."/>
            <person name="Steindorff A."/>
            <person name="Ohm R."/>
            <person name="Martin F."/>
            <person name="Silar P."/>
            <person name="Natvig D."/>
            <person name="Lalanne C."/>
            <person name="Gautier V."/>
            <person name="Ament-Velasquez S.L."/>
            <person name="Kruys A."/>
            <person name="Hutchinson M.I."/>
            <person name="Powell A.J."/>
            <person name="Barry K."/>
            <person name="Miller A.N."/>
            <person name="Grigoriev I.V."/>
            <person name="Debuchy R."/>
            <person name="Gladieux P."/>
            <person name="Thoren M.H."/>
            <person name="Johannesson H."/>
        </authorList>
    </citation>
    <scope>NUCLEOTIDE SEQUENCE</scope>
    <source>
        <strain evidence="10">CBS 540.89</strain>
    </source>
</reference>
<dbReference type="EC" id="2.1.1.-" evidence="7"/>
<feature type="compositionally biased region" description="Low complexity" evidence="8">
    <location>
        <begin position="234"/>
        <end position="255"/>
    </location>
</feature>
<keyword evidence="2 7" id="KW-0489">Methyltransferase</keyword>
<accession>A0AA40AIK7</accession>
<gene>
    <name evidence="10" type="ORF">B0T21DRAFT_375068</name>
</gene>
<dbReference type="Proteomes" id="UP001172159">
    <property type="component" value="Unassembled WGS sequence"/>
</dbReference>
<dbReference type="GO" id="GO:0006391">
    <property type="term" value="P:transcription initiation at mitochondrial promoter"/>
    <property type="evidence" value="ECO:0007669"/>
    <property type="project" value="TreeGrafter"/>
</dbReference>
<evidence type="ECO:0000313" key="11">
    <source>
        <dbReference type="Proteomes" id="UP001172159"/>
    </source>
</evidence>
<dbReference type="PANTHER" id="PTHR11727:SF17">
    <property type="entry name" value="DIMETHYLADENOSINE TRANSFERASE 1, MITOCHONDRIAL"/>
    <property type="match status" value="1"/>
</dbReference>
<evidence type="ECO:0000256" key="1">
    <source>
        <dbReference type="ARBA" id="ARBA00004173"/>
    </source>
</evidence>
<dbReference type="InterPro" id="IPR059095">
    <property type="entry name" value="Znf_C2H2_17_2nd"/>
</dbReference>
<evidence type="ECO:0000256" key="5">
    <source>
        <dbReference type="ARBA" id="ARBA00022884"/>
    </source>
</evidence>
<dbReference type="Gene3D" id="3.30.160.60">
    <property type="entry name" value="Classic Zinc Finger"/>
    <property type="match status" value="1"/>
</dbReference>
<evidence type="ECO:0000256" key="3">
    <source>
        <dbReference type="ARBA" id="ARBA00022679"/>
    </source>
</evidence>
<dbReference type="InterPro" id="IPR029063">
    <property type="entry name" value="SAM-dependent_MTases_sf"/>
</dbReference>
<comment type="function">
    <text evidence="6">Mitochondrial transcription factor that confers selective promoter recognition on the core subunit of the yeast mitochondrial RNA polymerase. Interacts with DNA in a non-specific manner.</text>
</comment>
<dbReference type="GO" id="GO:0034246">
    <property type="term" value="F:mitochondrial transcription factor activity"/>
    <property type="evidence" value="ECO:0007669"/>
    <property type="project" value="TreeGrafter"/>
</dbReference>
<feature type="compositionally biased region" description="Low complexity" evidence="8">
    <location>
        <begin position="56"/>
        <end position="65"/>
    </location>
</feature>
<feature type="region of interest" description="Disordered" evidence="8">
    <location>
        <begin position="357"/>
        <end position="379"/>
    </location>
</feature>
<dbReference type="GO" id="GO:0032259">
    <property type="term" value="P:methylation"/>
    <property type="evidence" value="ECO:0007669"/>
    <property type="project" value="UniProtKB-KW"/>
</dbReference>
<evidence type="ECO:0000256" key="6">
    <source>
        <dbReference type="ARBA" id="ARBA00024915"/>
    </source>
</evidence>
<keyword evidence="4 7" id="KW-0949">S-adenosyl-L-methionine</keyword>
<dbReference type="Gene3D" id="3.40.50.150">
    <property type="entry name" value="Vaccinia Virus protein VP39"/>
    <property type="match status" value="1"/>
</dbReference>
<dbReference type="InterPro" id="IPR023165">
    <property type="entry name" value="rRNA_Ade_diMease-like_C"/>
</dbReference>
<keyword evidence="3 7" id="KW-0808">Transferase</keyword>
<feature type="compositionally biased region" description="Acidic residues" evidence="8">
    <location>
        <begin position="148"/>
        <end position="159"/>
    </location>
</feature>